<feature type="non-terminal residue" evidence="1">
    <location>
        <position position="1"/>
    </location>
</feature>
<name>A0A3B1CP42_9ZZZZ</name>
<protein>
    <submittedName>
        <fullName evidence="1">Uncharacterized protein</fullName>
    </submittedName>
</protein>
<dbReference type="AlphaFoldDB" id="A0A3B1CP42"/>
<gene>
    <name evidence="1" type="ORF">MNBD_IGNAVI01-1314</name>
</gene>
<proteinExistence type="predicted"/>
<dbReference type="EMBL" id="UOGD01000307">
    <property type="protein sequence ID" value="VAX25704.1"/>
    <property type="molecule type" value="Genomic_DNA"/>
</dbReference>
<organism evidence="1">
    <name type="scientific">hydrothermal vent metagenome</name>
    <dbReference type="NCBI Taxonomy" id="652676"/>
    <lineage>
        <taxon>unclassified sequences</taxon>
        <taxon>metagenomes</taxon>
        <taxon>ecological metagenomes</taxon>
    </lineage>
</organism>
<reference evidence="1" key="1">
    <citation type="submission" date="2018-06" db="EMBL/GenBank/DDBJ databases">
        <authorList>
            <person name="Zhirakovskaya E."/>
        </authorList>
    </citation>
    <scope>NUCLEOTIDE SEQUENCE</scope>
</reference>
<evidence type="ECO:0000313" key="1">
    <source>
        <dbReference type="EMBL" id="VAX25704.1"/>
    </source>
</evidence>
<accession>A0A3B1CP42</accession>
<sequence length="385" mass="44588">VRVGDDEKIEKKFSLNNKTAINIYGLGEGINDQFYDFGYIYDVKNNKRIWMFNKNDAERAGGGYKNIKVEKKLTLPKGSYYVRYTSDDSHSFDEWNVLPPDDPQYWGITISPATEADSKHVIPFRKTDVIKPFVSISKVQDDELRSQGFSLSKDLKVRVLSIGEGIHEMVDYGWIINADTRETVWKMRRRSTEYAGGAKKNRMIDEVINLKKGNYIAYYVTDDSHSFMNWNDVPPYQAEDWGIKIWTINKRDTAYVTLFNAETYVNKNLIVEIVRVGDDELISKDFALDEESKIRVVAIGEGRGNKMFDYGWIEDGEGKTVWKMKYNKTIHAGGAKKNRKYNDVITLPKGEYKVFYKTDDSHSYPDWNSTPPDEKEQYGISILYE</sequence>